<comment type="catalytic activity">
    <reaction evidence="9">
        <text>2'-deoxyinosine + phosphate = 2-deoxy-alpha-D-ribose 1-phosphate + hypoxanthine</text>
        <dbReference type="Rhea" id="RHEA:27750"/>
        <dbReference type="ChEBI" id="CHEBI:17368"/>
        <dbReference type="ChEBI" id="CHEBI:28997"/>
        <dbReference type="ChEBI" id="CHEBI:43474"/>
        <dbReference type="ChEBI" id="CHEBI:57259"/>
        <dbReference type="EC" id="2.4.2.1"/>
    </reaction>
</comment>
<dbReference type="AlphaFoldDB" id="A0A482X1H0"/>
<name>A0A482X1H0_LAOST</name>
<dbReference type="SMR" id="A0A482X1H0"/>
<dbReference type="FunFam" id="3.40.50.1580:FF:000004">
    <property type="entry name" value="Purine nucleoside phosphorylase"/>
    <property type="match status" value="1"/>
</dbReference>
<reference evidence="14 15" key="1">
    <citation type="journal article" date="2017" name="Gigascience">
        <title>Genome sequence of the small brown planthopper, Laodelphax striatellus.</title>
        <authorList>
            <person name="Zhu J."/>
            <person name="Jiang F."/>
            <person name="Wang X."/>
            <person name="Yang P."/>
            <person name="Bao Y."/>
            <person name="Zhao W."/>
            <person name="Wang W."/>
            <person name="Lu H."/>
            <person name="Wang Q."/>
            <person name="Cui N."/>
            <person name="Li J."/>
            <person name="Chen X."/>
            <person name="Luo L."/>
            <person name="Yu J."/>
            <person name="Kang L."/>
            <person name="Cui F."/>
        </authorList>
    </citation>
    <scope>NUCLEOTIDE SEQUENCE [LARGE SCALE GENOMIC DNA]</scope>
    <source>
        <strain evidence="14">Lst14</strain>
    </source>
</reference>
<dbReference type="NCBIfam" id="TIGR01697">
    <property type="entry name" value="PNPH-PUNA-XAPA"/>
    <property type="match status" value="1"/>
</dbReference>
<evidence type="ECO:0000256" key="5">
    <source>
        <dbReference type="ARBA" id="ARBA00022676"/>
    </source>
</evidence>
<dbReference type="SUPFAM" id="SSF53167">
    <property type="entry name" value="Purine and uridine phosphorylases"/>
    <property type="match status" value="1"/>
</dbReference>
<dbReference type="PANTHER" id="PTHR11904">
    <property type="entry name" value="METHYLTHIOADENOSINE/PURINE NUCLEOSIDE PHOSPHORYLASE"/>
    <property type="match status" value="1"/>
</dbReference>
<dbReference type="InterPro" id="IPR011268">
    <property type="entry name" value="Purine_phosphorylase"/>
</dbReference>
<comment type="caution">
    <text evidence="14">The sequence shown here is derived from an EMBL/GenBank/DDBJ whole genome shotgun (WGS) entry which is preliminary data.</text>
</comment>
<evidence type="ECO:0000313" key="14">
    <source>
        <dbReference type="EMBL" id="RZF39502.1"/>
    </source>
</evidence>
<dbReference type="Proteomes" id="UP000291343">
    <property type="component" value="Unassembled WGS sequence"/>
</dbReference>
<keyword evidence="6" id="KW-0808">Transferase</keyword>
<gene>
    <name evidence="14" type="ORF">LSTR_LSTR001023</name>
</gene>
<evidence type="ECO:0000259" key="13">
    <source>
        <dbReference type="Pfam" id="PF01048"/>
    </source>
</evidence>
<evidence type="ECO:0000256" key="7">
    <source>
        <dbReference type="ARBA" id="ARBA00023918"/>
    </source>
</evidence>
<evidence type="ECO:0000256" key="10">
    <source>
        <dbReference type="ARBA" id="ARBA00023970"/>
    </source>
</evidence>
<evidence type="ECO:0000256" key="4">
    <source>
        <dbReference type="ARBA" id="ARBA00013834"/>
    </source>
</evidence>
<dbReference type="GO" id="GO:0004731">
    <property type="term" value="F:purine-nucleoside phosphorylase activity"/>
    <property type="evidence" value="ECO:0007669"/>
    <property type="project" value="UniProtKB-EC"/>
</dbReference>
<evidence type="ECO:0000256" key="11">
    <source>
        <dbReference type="ARBA" id="ARBA00031036"/>
    </source>
</evidence>
<evidence type="ECO:0000256" key="12">
    <source>
        <dbReference type="ARBA" id="ARBA00033072"/>
    </source>
</evidence>
<dbReference type="GO" id="GO:0005737">
    <property type="term" value="C:cytoplasm"/>
    <property type="evidence" value="ECO:0007669"/>
    <property type="project" value="TreeGrafter"/>
</dbReference>
<keyword evidence="15" id="KW-1185">Reference proteome</keyword>
<comment type="catalytic activity">
    <reaction evidence="10">
        <text>guanosine + phosphate = alpha-D-ribose 1-phosphate + guanine</text>
        <dbReference type="Rhea" id="RHEA:13233"/>
        <dbReference type="ChEBI" id="CHEBI:16235"/>
        <dbReference type="ChEBI" id="CHEBI:16750"/>
        <dbReference type="ChEBI" id="CHEBI:43474"/>
        <dbReference type="ChEBI" id="CHEBI:57720"/>
        <dbReference type="EC" id="2.4.2.1"/>
    </reaction>
</comment>
<comment type="catalytic activity">
    <reaction evidence="8">
        <text>2'-deoxyguanosine + phosphate = 2-deoxy-alpha-D-ribose 1-phosphate + guanine</text>
        <dbReference type="Rhea" id="RHEA:27738"/>
        <dbReference type="ChEBI" id="CHEBI:16235"/>
        <dbReference type="ChEBI" id="CHEBI:17172"/>
        <dbReference type="ChEBI" id="CHEBI:43474"/>
        <dbReference type="ChEBI" id="CHEBI:57259"/>
        <dbReference type="EC" id="2.4.2.1"/>
    </reaction>
</comment>
<keyword evidence="5" id="KW-0328">Glycosyltransferase</keyword>
<evidence type="ECO:0000256" key="3">
    <source>
        <dbReference type="ARBA" id="ARBA00011886"/>
    </source>
</evidence>
<dbReference type="InParanoid" id="A0A482X1H0"/>
<dbReference type="PANTHER" id="PTHR11904:SF9">
    <property type="entry name" value="PURINE NUCLEOSIDE PHOSPHORYLASE-RELATED"/>
    <property type="match status" value="1"/>
</dbReference>
<evidence type="ECO:0000256" key="9">
    <source>
        <dbReference type="ARBA" id="ARBA00023950"/>
    </source>
</evidence>
<sequence length="346" mass="38380">MKTDPISFAASSPMRAAYSPLTHSFSSFKIGTPNLDAAIAANNSNFYTYELLQSIAEWLKKRVDIRPTVGIICGSGLGSLADTLTERNTFPYEVIPHFPKSTVHGHEGQLVFGKLKGVPVVCMQGRFHYYEGYPLWKCSMPIRVMKLIGVNQLIVTNAAGGLHSDYQPGDIMIMKDHVNLMGFAGNNPLQGVNEERFGPRFIAMNRAYDKELRDHAKKISKDLGIESFVREGVYAVLGGPNFETIAELRLLKTCGVDAVGMSTVHEVLTAHHAGMRIFAFSLISNKCVTDYDDDYEVNHAEVIDTGKMREPILKELVTRMVLKMSELENESASANNIDSASLMFDY</sequence>
<dbReference type="Gene3D" id="3.40.50.1580">
    <property type="entry name" value="Nucleoside phosphorylase domain"/>
    <property type="match status" value="1"/>
</dbReference>
<dbReference type="FunCoup" id="A0A482X1H0">
    <property type="interactions" value="217"/>
</dbReference>
<evidence type="ECO:0000256" key="8">
    <source>
        <dbReference type="ARBA" id="ARBA00023929"/>
    </source>
</evidence>
<dbReference type="EC" id="2.4.2.1" evidence="3"/>
<dbReference type="Pfam" id="PF01048">
    <property type="entry name" value="PNP_UDP_1"/>
    <property type="match status" value="1"/>
</dbReference>
<dbReference type="CDD" id="cd09009">
    <property type="entry name" value="PNP-EcPNPII_like"/>
    <property type="match status" value="1"/>
</dbReference>
<evidence type="ECO:0000256" key="2">
    <source>
        <dbReference type="ARBA" id="ARBA00006751"/>
    </source>
</evidence>
<comment type="similarity">
    <text evidence="2">Belongs to the PNP/MTAP phosphorylase family.</text>
</comment>
<dbReference type="UniPathway" id="UPA00606"/>
<feature type="domain" description="Nucleoside phosphorylase" evidence="13">
    <location>
        <begin position="68"/>
        <end position="321"/>
    </location>
</feature>
<dbReference type="STRING" id="195883.A0A482X1H0"/>
<dbReference type="InterPro" id="IPR000845">
    <property type="entry name" value="Nucleoside_phosphorylase_d"/>
</dbReference>
<evidence type="ECO:0000313" key="15">
    <source>
        <dbReference type="Proteomes" id="UP000291343"/>
    </source>
</evidence>
<comment type="pathway">
    <text evidence="1">Purine metabolism; purine nucleoside salvage.</text>
</comment>
<evidence type="ECO:0000256" key="6">
    <source>
        <dbReference type="ARBA" id="ARBA00022679"/>
    </source>
</evidence>
<dbReference type="NCBIfam" id="TIGR01700">
    <property type="entry name" value="PNPH"/>
    <property type="match status" value="1"/>
</dbReference>
<evidence type="ECO:0000256" key="1">
    <source>
        <dbReference type="ARBA" id="ARBA00005058"/>
    </source>
</evidence>
<dbReference type="OrthoDB" id="10261782at2759"/>
<protein>
    <recommendedName>
        <fullName evidence="4">Purine nucleoside phosphorylase</fullName>
        <ecNumber evidence="3">2.4.2.1</ecNumber>
    </recommendedName>
    <alternativeName>
        <fullName evidence="12">Inosine phosphorylase</fullName>
    </alternativeName>
    <alternativeName>
        <fullName evidence="11">Inosine-guanosine phosphorylase</fullName>
    </alternativeName>
</protein>
<dbReference type="NCBIfam" id="NF006054">
    <property type="entry name" value="PRK08202.1"/>
    <property type="match status" value="1"/>
</dbReference>
<dbReference type="GO" id="GO:0009116">
    <property type="term" value="P:nucleoside metabolic process"/>
    <property type="evidence" value="ECO:0007669"/>
    <property type="project" value="InterPro"/>
</dbReference>
<proteinExistence type="inferred from homology"/>
<dbReference type="EMBL" id="QKKF02019844">
    <property type="protein sequence ID" value="RZF39502.1"/>
    <property type="molecule type" value="Genomic_DNA"/>
</dbReference>
<comment type="catalytic activity">
    <reaction evidence="7">
        <text>inosine + phosphate = alpha-D-ribose 1-phosphate + hypoxanthine</text>
        <dbReference type="Rhea" id="RHEA:27646"/>
        <dbReference type="ChEBI" id="CHEBI:17368"/>
        <dbReference type="ChEBI" id="CHEBI:17596"/>
        <dbReference type="ChEBI" id="CHEBI:43474"/>
        <dbReference type="ChEBI" id="CHEBI:57720"/>
        <dbReference type="EC" id="2.4.2.1"/>
    </reaction>
</comment>
<organism evidence="14 15">
    <name type="scientific">Laodelphax striatellus</name>
    <name type="common">Small brown planthopper</name>
    <name type="synonym">Delphax striatella</name>
    <dbReference type="NCBI Taxonomy" id="195883"/>
    <lineage>
        <taxon>Eukaryota</taxon>
        <taxon>Metazoa</taxon>
        <taxon>Ecdysozoa</taxon>
        <taxon>Arthropoda</taxon>
        <taxon>Hexapoda</taxon>
        <taxon>Insecta</taxon>
        <taxon>Pterygota</taxon>
        <taxon>Neoptera</taxon>
        <taxon>Paraneoptera</taxon>
        <taxon>Hemiptera</taxon>
        <taxon>Auchenorrhyncha</taxon>
        <taxon>Fulgoroidea</taxon>
        <taxon>Delphacidae</taxon>
        <taxon>Criomorphinae</taxon>
        <taxon>Laodelphax</taxon>
    </lineage>
</organism>
<accession>A0A482X1H0</accession>
<dbReference type="InterPro" id="IPR011270">
    <property type="entry name" value="Pur_Nuc_Pase_Ino/Guo-sp"/>
</dbReference>
<dbReference type="InterPro" id="IPR035994">
    <property type="entry name" value="Nucleoside_phosphorylase_sf"/>
</dbReference>